<dbReference type="InterPro" id="IPR006621">
    <property type="entry name" value="Nose-resist-to-fluoxetine_N"/>
</dbReference>
<dbReference type="Pfam" id="PF20146">
    <property type="entry name" value="NRF"/>
    <property type="match status" value="1"/>
</dbReference>
<dbReference type="EMBL" id="VVIM01001566">
    <property type="protein sequence ID" value="KAB0790281.1"/>
    <property type="molecule type" value="Genomic_DNA"/>
</dbReference>
<feature type="transmembrane region" description="Helical" evidence="1">
    <location>
        <begin position="299"/>
        <end position="322"/>
    </location>
</feature>
<comment type="caution">
    <text evidence="4">The sequence shown here is derived from an EMBL/GenBank/DDBJ whole genome shotgun (WGS) entry which is preliminary data.</text>
</comment>
<proteinExistence type="predicted"/>
<dbReference type="Proteomes" id="UP000327044">
    <property type="component" value="Unassembled WGS sequence"/>
</dbReference>
<evidence type="ECO:0000259" key="3">
    <source>
        <dbReference type="SMART" id="SM00703"/>
    </source>
</evidence>
<feature type="transmembrane region" description="Helical" evidence="1">
    <location>
        <begin position="468"/>
        <end position="485"/>
    </location>
</feature>
<dbReference type="GO" id="GO:0016747">
    <property type="term" value="F:acyltransferase activity, transferring groups other than amino-acyl groups"/>
    <property type="evidence" value="ECO:0007669"/>
    <property type="project" value="InterPro"/>
</dbReference>
<feature type="transmembrane region" description="Helical" evidence="1">
    <location>
        <begin position="532"/>
        <end position="550"/>
    </location>
</feature>
<feature type="chain" id="PRO_5024356339" description="Nose resistant-to-fluoxetine protein N-terminal domain-containing protein" evidence="2">
    <location>
        <begin position="30"/>
        <end position="646"/>
    </location>
</feature>
<feature type="transmembrane region" description="Helical" evidence="1">
    <location>
        <begin position="562"/>
        <end position="588"/>
    </location>
</feature>
<dbReference type="InterPro" id="IPR002656">
    <property type="entry name" value="Acyl_transf_3_dom"/>
</dbReference>
<dbReference type="PANTHER" id="PTHR11161">
    <property type="entry name" value="O-ACYLTRANSFERASE"/>
    <property type="match status" value="1"/>
</dbReference>
<organism evidence="4 5">
    <name type="scientific">Photinus pyralis</name>
    <name type="common">Common eastern firefly</name>
    <name type="synonym">Lampyris pyralis</name>
    <dbReference type="NCBI Taxonomy" id="7054"/>
    <lineage>
        <taxon>Eukaryota</taxon>
        <taxon>Metazoa</taxon>
        <taxon>Ecdysozoa</taxon>
        <taxon>Arthropoda</taxon>
        <taxon>Hexapoda</taxon>
        <taxon>Insecta</taxon>
        <taxon>Pterygota</taxon>
        <taxon>Neoptera</taxon>
        <taxon>Endopterygota</taxon>
        <taxon>Coleoptera</taxon>
        <taxon>Polyphaga</taxon>
        <taxon>Elateriformia</taxon>
        <taxon>Elateroidea</taxon>
        <taxon>Lampyridae</taxon>
        <taxon>Lampyrinae</taxon>
        <taxon>Photinus</taxon>
    </lineage>
</organism>
<dbReference type="PANTHER" id="PTHR11161:SF0">
    <property type="entry name" value="O-ACYLTRANSFERASE LIKE PROTEIN"/>
    <property type="match status" value="1"/>
</dbReference>
<dbReference type="Pfam" id="PF01757">
    <property type="entry name" value="Acyl_transf_3"/>
    <property type="match status" value="1"/>
</dbReference>
<dbReference type="InterPro" id="IPR052728">
    <property type="entry name" value="O2_lipid_transport_reg"/>
</dbReference>
<feature type="transmembrane region" description="Helical" evidence="1">
    <location>
        <begin position="497"/>
        <end position="520"/>
    </location>
</feature>
<sequence>MLYLNSFQHSIKFAFLSFTLILAPRVADADYLGQPFGVLSSPQIFSKSLLWYLSQEPPLTQRCRNELTDFANSLRRDRQWALNMYDANGKLSAGLLEGNFVEMGSFDECLRIARTNNHGLTGKYCLGSLYVPSRYVNNATTRIMHAGVQINQTDFAVCFPSSCPAADLQTVMKGIGFNLTVTENRCQTKATQDKTTAGSYVTLTLACIILLLIVVSTIYDFACEEKPHWALHAFSLRANGRQIFENTTPSDNDIRSLYGIRTIAMTMVIVTHIFSYRVGGLKRNTYYYSYWIHQVKNGPLIPTVYAVDIFLMLSGCLVSFNFLQKCLRGQSFKILPYYIERYLRLTPALLAIFLFAITWYGCVGSGPQWYLIDLSIHPCLTHWWSYLLYIQNYFPTSLMCVGPTWYLSVDFQLYILSPILLLPLKRWPKETLVVTAGLALFSMAPHSHFPLNEPSFFTYYYYFLPTKASSWLIGFLLGALIFKVKTDKVGIMEKKSAIPLLVAAVIVYVATTFGECHVVISERDRLENAFSLALLRPTMLLSVSCIVYLCEIGRGGIVTSFLANPVFVVVSRLSFSTYLVHSFVVLYNLNSIRVAPYVSNYTLLVNDFAGMLLLSLLVGLLLALTIELPAQHYVRALMNISKNKAK</sequence>
<dbReference type="AlphaFoldDB" id="A0A5N3ZYY9"/>
<reference evidence="4 5" key="1">
    <citation type="journal article" date="2018" name="Elife">
        <title>Firefly genomes illuminate parallel origins of bioluminescence in beetles.</title>
        <authorList>
            <person name="Fallon T.R."/>
            <person name="Lower S.E."/>
            <person name="Chang C.H."/>
            <person name="Bessho-Uehara M."/>
            <person name="Martin G.J."/>
            <person name="Bewick A.J."/>
            <person name="Behringer M."/>
            <person name="Debat H.J."/>
            <person name="Wong I."/>
            <person name="Day J.C."/>
            <person name="Suvorov A."/>
            <person name="Silva C.J."/>
            <person name="Stanger-Hall K.F."/>
            <person name="Hall D.W."/>
            <person name="Schmitz R.J."/>
            <person name="Nelson D.R."/>
            <person name="Lewis S.M."/>
            <person name="Shigenobu S."/>
            <person name="Bybee S.M."/>
            <person name="Larracuente A.M."/>
            <person name="Oba Y."/>
            <person name="Weng J.K."/>
        </authorList>
    </citation>
    <scope>NUCLEOTIDE SEQUENCE [LARGE SCALE GENOMIC DNA]</scope>
    <source>
        <strain evidence="4">1611_PpyrPB1</strain>
        <tissue evidence="4">Whole body</tissue>
    </source>
</reference>
<feature type="transmembrane region" description="Helical" evidence="1">
    <location>
        <begin position="342"/>
        <end position="361"/>
    </location>
</feature>
<feature type="signal peptide" evidence="2">
    <location>
        <begin position="1"/>
        <end position="29"/>
    </location>
</feature>
<accession>A0A5N3ZYY9</accession>
<evidence type="ECO:0000256" key="1">
    <source>
        <dbReference type="SAM" id="Phobius"/>
    </source>
</evidence>
<dbReference type="InParanoid" id="A0A5N3ZYY9"/>
<name>A0A5N3ZYY9_PHOPY</name>
<keyword evidence="1" id="KW-0472">Membrane</keyword>
<keyword evidence="1" id="KW-1133">Transmembrane helix</keyword>
<evidence type="ECO:0000313" key="5">
    <source>
        <dbReference type="Proteomes" id="UP000327044"/>
    </source>
</evidence>
<dbReference type="SMART" id="SM00703">
    <property type="entry name" value="NRF"/>
    <property type="match status" value="1"/>
</dbReference>
<keyword evidence="1" id="KW-0812">Transmembrane</keyword>
<feature type="transmembrane region" description="Helical" evidence="1">
    <location>
        <begin position="608"/>
        <end position="628"/>
    </location>
</feature>
<protein>
    <recommendedName>
        <fullName evidence="3">Nose resistant-to-fluoxetine protein N-terminal domain-containing protein</fullName>
    </recommendedName>
</protein>
<keyword evidence="5" id="KW-1185">Reference proteome</keyword>
<gene>
    <name evidence="4" type="ORF">PPYR_15381</name>
</gene>
<keyword evidence="2" id="KW-0732">Signal</keyword>
<evidence type="ECO:0000313" key="4">
    <source>
        <dbReference type="EMBL" id="KAB0790281.1"/>
    </source>
</evidence>
<feature type="transmembrane region" description="Helical" evidence="1">
    <location>
        <begin position="197"/>
        <end position="219"/>
    </location>
</feature>
<feature type="transmembrane region" description="Helical" evidence="1">
    <location>
        <begin position="258"/>
        <end position="279"/>
    </location>
</feature>
<feature type="domain" description="Nose resistant-to-fluoxetine protein N-terminal" evidence="3">
    <location>
        <begin position="60"/>
        <end position="188"/>
    </location>
</feature>
<evidence type="ECO:0000256" key="2">
    <source>
        <dbReference type="SAM" id="SignalP"/>
    </source>
</evidence>